<organism evidence="1 2">
    <name type="scientific">Elysia marginata</name>
    <dbReference type="NCBI Taxonomy" id="1093978"/>
    <lineage>
        <taxon>Eukaryota</taxon>
        <taxon>Metazoa</taxon>
        <taxon>Spiralia</taxon>
        <taxon>Lophotrochozoa</taxon>
        <taxon>Mollusca</taxon>
        <taxon>Gastropoda</taxon>
        <taxon>Heterobranchia</taxon>
        <taxon>Euthyneura</taxon>
        <taxon>Panpulmonata</taxon>
        <taxon>Sacoglossa</taxon>
        <taxon>Placobranchoidea</taxon>
        <taxon>Plakobranchidae</taxon>
        <taxon>Elysia</taxon>
    </lineage>
</organism>
<dbReference type="EMBL" id="BMAT01006086">
    <property type="protein sequence ID" value="GFS05835.1"/>
    <property type="molecule type" value="Genomic_DNA"/>
</dbReference>
<dbReference type="AlphaFoldDB" id="A0AAV4I6Z8"/>
<gene>
    <name evidence="1" type="ORF">ElyMa_002948200</name>
</gene>
<proteinExistence type="predicted"/>
<evidence type="ECO:0000313" key="2">
    <source>
        <dbReference type="Proteomes" id="UP000762676"/>
    </source>
</evidence>
<comment type="caution">
    <text evidence="1">The sequence shown here is derived from an EMBL/GenBank/DDBJ whole genome shotgun (WGS) entry which is preliminary data.</text>
</comment>
<sequence>MRRRIPDERLRNGYGPETSNRILSVYNTFALTHGNALREGETDPEFSAPNTRHVKRALVM</sequence>
<feature type="non-terminal residue" evidence="1">
    <location>
        <position position="60"/>
    </location>
</feature>
<dbReference type="Proteomes" id="UP000762676">
    <property type="component" value="Unassembled WGS sequence"/>
</dbReference>
<reference evidence="1 2" key="1">
    <citation type="journal article" date="2021" name="Elife">
        <title>Chloroplast acquisition without the gene transfer in kleptoplastic sea slugs, Plakobranchus ocellatus.</title>
        <authorList>
            <person name="Maeda T."/>
            <person name="Takahashi S."/>
            <person name="Yoshida T."/>
            <person name="Shimamura S."/>
            <person name="Takaki Y."/>
            <person name="Nagai Y."/>
            <person name="Toyoda A."/>
            <person name="Suzuki Y."/>
            <person name="Arimoto A."/>
            <person name="Ishii H."/>
            <person name="Satoh N."/>
            <person name="Nishiyama T."/>
            <person name="Hasebe M."/>
            <person name="Maruyama T."/>
            <person name="Minagawa J."/>
            <person name="Obokata J."/>
            <person name="Shigenobu S."/>
        </authorList>
    </citation>
    <scope>NUCLEOTIDE SEQUENCE [LARGE SCALE GENOMIC DNA]</scope>
</reference>
<name>A0AAV4I6Z8_9GAST</name>
<protein>
    <submittedName>
        <fullName evidence="1">Uncharacterized protein</fullName>
    </submittedName>
</protein>
<keyword evidence="2" id="KW-1185">Reference proteome</keyword>
<evidence type="ECO:0000313" key="1">
    <source>
        <dbReference type="EMBL" id="GFS05835.1"/>
    </source>
</evidence>
<accession>A0AAV4I6Z8</accession>